<sequence length="375" mass="42701">MKDMLLEGAQSSRIGVPGIIKGISGGEMKRLAFASKMLSNPPLLFCDEPTTGLDSHMAEVVVKRLESLSIERGKTILCTINQPSSEVFELFHKVVFLAQGRVAFHGTPDEAVTFFAKCGYVIPDHTNPADHCIDTLAVWPDNAEECKRKANEICDDFLVSPLSQRIQVQIAAAEQKRTLKPHLGPHFLRLVSGLFLRYAKDNIRNKSVMRAKFVQKAFMALFLGSLYFQTEPDQDGVSNLKGILFFFCSELTYPTIYGIQTYMPGEFALLVREYHDGSYPVLAYYIAKGPYLCRMLCLAIILWKKFRLVIQFFGEPVISFQADIKSRKRMLGGQISVVRQCKRRRDPKYPWHYKMGYASQYEVDNTDFDSVLRFR</sequence>
<keyword evidence="2" id="KW-0813">Transport</keyword>
<dbReference type="InterPro" id="IPR043926">
    <property type="entry name" value="ABCG_dom"/>
</dbReference>
<evidence type="ECO:0000256" key="5">
    <source>
        <dbReference type="ARBA" id="ARBA00023136"/>
    </source>
</evidence>
<evidence type="ECO:0000256" key="3">
    <source>
        <dbReference type="ARBA" id="ARBA00022692"/>
    </source>
</evidence>
<keyword evidence="9" id="KW-1185">Reference proteome</keyword>
<reference evidence="9" key="1">
    <citation type="journal article" date="2015" name="Nat. Genet.">
        <title>The genome and transcriptome of the zoonotic hookworm Ancylostoma ceylanicum identify infection-specific gene families.</title>
        <authorList>
            <person name="Schwarz E.M."/>
            <person name="Hu Y."/>
            <person name="Antoshechkin I."/>
            <person name="Miller M.M."/>
            <person name="Sternberg P.W."/>
            <person name="Aroian R.V."/>
        </authorList>
    </citation>
    <scope>NUCLEOTIDE SEQUENCE</scope>
    <source>
        <strain evidence="9">HY135</strain>
    </source>
</reference>
<name>A0A016S7B1_9BILA</name>
<evidence type="ECO:0000256" key="2">
    <source>
        <dbReference type="ARBA" id="ARBA00022448"/>
    </source>
</evidence>
<evidence type="ECO:0000259" key="6">
    <source>
        <dbReference type="Pfam" id="PF01061"/>
    </source>
</evidence>
<keyword evidence="5" id="KW-0472">Membrane</keyword>
<dbReference type="STRING" id="53326.A0A016S7B1"/>
<dbReference type="SUPFAM" id="SSF52540">
    <property type="entry name" value="P-loop containing nucleoside triphosphate hydrolases"/>
    <property type="match status" value="1"/>
</dbReference>
<dbReference type="OrthoDB" id="66620at2759"/>
<dbReference type="PANTHER" id="PTHR48041">
    <property type="entry name" value="ABC TRANSPORTER G FAMILY MEMBER 28"/>
    <property type="match status" value="1"/>
</dbReference>
<dbReference type="Pfam" id="PF01061">
    <property type="entry name" value="ABC2_membrane"/>
    <property type="match status" value="1"/>
</dbReference>
<keyword evidence="3" id="KW-0812">Transmembrane</keyword>
<gene>
    <name evidence="8" type="primary">Acey_s0285.g1361</name>
    <name evidence="8" type="ORF">Y032_0285g1361</name>
</gene>
<dbReference type="InterPro" id="IPR027417">
    <property type="entry name" value="P-loop_NTPase"/>
</dbReference>
<dbReference type="GO" id="GO:0140359">
    <property type="term" value="F:ABC-type transporter activity"/>
    <property type="evidence" value="ECO:0007669"/>
    <property type="project" value="InterPro"/>
</dbReference>
<dbReference type="PANTHER" id="PTHR48041:SF131">
    <property type="entry name" value="ABC TRANSPORTER DOMAIN-CONTAINING PROTEIN"/>
    <property type="match status" value="1"/>
</dbReference>
<evidence type="ECO:0000256" key="4">
    <source>
        <dbReference type="ARBA" id="ARBA00022989"/>
    </source>
</evidence>
<feature type="domain" description="ABC-2 type transporter transmembrane" evidence="6">
    <location>
        <begin position="194"/>
        <end position="302"/>
    </location>
</feature>
<dbReference type="InterPro" id="IPR013525">
    <property type="entry name" value="ABC2_TM"/>
</dbReference>
<evidence type="ECO:0000259" key="7">
    <source>
        <dbReference type="Pfam" id="PF19055"/>
    </source>
</evidence>
<keyword evidence="4" id="KW-1133">Transmembrane helix</keyword>
<evidence type="ECO:0000313" key="9">
    <source>
        <dbReference type="Proteomes" id="UP000024635"/>
    </source>
</evidence>
<protein>
    <recommendedName>
        <fullName evidence="10">ABC transporter domain-containing protein</fullName>
    </recommendedName>
</protein>
<dbReference type="EMBL" id="JARK01001621">
    <property type="protein sequence ID" value="EYB86134.1"/>
    <property type="molecule type" value="Genomic_DNA"/>
</dbReference>
<evidence type="ECO:0000256" key="1">
    <source>
        <dbReference type="ARBA" id="ARBA00004141"/>
    </source>
</evidence>
<dbReference type="Pfam" id="PF19055">
    <property type="entry name" value="ABC2_membrane_7"/>
    <property type="match status" value="1"/>
</dbReference>
<feature type="domain" description="ABC transporter family G" evidence="7">
    <location>
        <begin position="82"/>
        <end position="137"/>
    </location>
</feature>
<proteinExistence type="predicted"/>
<comment type="subcellular location">
    <subcellularLocation>
        <location evidence="1">Membrane</location>
        <topology evidence="1">Multi-pass membrane protein</topology>
    </subcellularLocation>
</comment>
<dbReference type="InterPro" id="IPR050352">
    <property type="entry name" value="ABCG_transporters"/>
</dbReference>
<dbReference type="AlphaFoldDB" id="A0A016S7B1"/>
<dbReference type="GO" id="GO:0005886">
    <property type="term" value="C:plasma membrane"/>
    <property type="evidence" value="ECO:0007669"/>
    <property type="project" value="TreeGrafter"/>
</dbReference>
<accession>A0A016S7B1</accession>
<dbReference type="Gene3D" id="3.40.50.300">
    <property type="entry name" value="P-loop containing nucleotide triphosphate hydrolases"/>
    <property type="match status" value="1"/>
</dbReference>
<organism evidence="8 9">
    <name type="scientific">Ancylostoma ceylanicum</name>
    <dbReference type="NCBI Taxonomy" id="53326"/>
    <lineage>
        <taxon>Eukaryota</taxon>
        <taxon>Metazoa</taxon>
        <taxon>Ecdysozoa</taxon>
        <taxon>Nematoda</taxon>
        <taxon>Chromadorea</taxon>
        <taxon>Rhabditida</taxon>
        <taxon>Rhabditina</taxon>
        <taxon>Rhabditomorpha</taxon>
        <taxon>Strongyloidea</taxon>
        <taxon>Ancylostomatidae</taxon>
        <taxon>Ancylostomatinae</taxon>
        <taxon>Ancylostoma</taxon>
    </lineage>
</organism>
<dbReference type="Proteomes" id="UP000024635">
    <property type="component" value="Unassembled WGS sequence"/>
</dbReference>
<evidence type="ECO:0000313" key="8">
    <source>
        <dbReference type="EMBL" id="EYB86134.1"/>
    </source>
</evidence>
<comment type="caution">
    <text evidence="8">The sequence shown here is derived from an EMBL/GenBank/DDBJ whole genome shotgun (WGS) entry which is preliminary data.</text>
</comment>
<evidence type="ECO:0008006" key="10">
    <source>
        <dbReference type="Google" id="ProtNLM"/>
    </source>
</evidence>